<dbReference type="PANTHER" id="PTHR48078:SF6">
    <property type="entry name" value="L-THREONINE DEHYDRATASE CATABOLIC TDCB"/>
    <property type="match status" value="1"/>
</dbReference>
<reference evidence="5 6" key="1">
    <citation type="journal article" date="2014" name="Int. J. Syst. Evol. Microbiol.">
        <title>Complete genome sequence of Corynebacterium casei LMG S-19264T (=DSM 44701T), isolated from a smear-ripened cheese.</title>
        <authorList>
            <consortium name="US DOE Joint Genome Institute (JGI-PGF)"/>
            <person name="Walter F."/>
            <person name="Albersmeier A."/>
            <person name="Kalinowski J."/>
            <person name="Ruckert C."/>
        </authorList>
    </citation>
    <scope>NUCLEOTIDE SEQUENCE [LARGE SCALE GENOMIC DNA]</scope>
    <source>
        <strain evidence="5 6">CGMCC 4.7215</strain>
    </source>
</reference>
<dbReference type="InterPro" id="IPR050147">
    <property type="entry name" value="Ser/Thr_Dehydratase"/>
</dbReference>
<evidence type="ECO:0000256" key="2">
    <source>
        <dbReference type="ARBA" id="ARBA00022898"/>
    </source>
</evidence>
<gene>
    <name evidence="5" type="ORF">ACFQJ7_09365</name>
</gene>
<dbReference type="GO" id="GO:0016829">
    <property type="term" value="F:lyase activity"/>
    <property type="evidence" value="ECO:0007669"/>
    <property type="project" value="UniProtKB-KW"/>
</dbReference>
<dbReference type="SUPFAM" id="SSF53686">
    <property type="entry name" value="Tryptophan synthase beta subunit-like PLP-dependent enzymes"/>
    <property type="match status" value="1"/>
</dbReference>
<dbReference type="EMBL" id="JBHSZQ010000020">
    <property type="protein sequence ID" value="MFC7126240.1"/>
    <property type="molecule type" value="Genomic_DNA"/>
</dbReference>
<evidence type="ECO:0000256" key="1">
    <source>
        <dbReference type="ARBA" id="ARBA00001933"/>
    </source>
</evidence>
<protein>
    <submittedName>
        <fullName evidence="5">Pyridoxal-phosphate dependent enzyme</fullName>
    </submittedName>
</protein>
<name>A0ABD5X4X2_9EURY</name>
<feature type="domain" description="Tryptophan synthase beta chain-like PALP" evidence="4">
    <location>
        <begin position="70"/>
        <end position="370"/>
    </location>
</feature>
<organism evidence="5 6">
    <name type="scientific">Halovenus rubra</name>
    <dbReference type="NCBI Taxonomy" id="869890"/>
    <lineage>
        <taxon>Archaea</taxon>
        <taxon>Methanobacteriati</taxon>
        <taxon>Methanobacteriota</taxon>
        <taxon>Stenosarchaea group</taxon>
        <taxon>Halobacteria</taxon>
        <taxon>Halobacteriales</taxon>
        <taxon>Haloarculaceae</taxon>
        <taxon>Halovenus</taxon>
    </lineage>
</organism>
<keyword evidence="2" id="KW-0663">Pyridoxal phosphate</keyword>
<dbReference type="PANTHER" id="PTHR48078">
    <property type="entry name" value="THREONINE DEHYDRATASE, MITOCHONDRIAL-RELATED"/>
    <property type="match status" value="1"/>
</dbReference>
<dbReference type="AlphaFoldDB" id="A0ABD5X4X2"/>
<evidence type="ECO:0000259" key="4">
    <source>
        <dbReference type="Pfam" id="PF00291"/>
    </source>
</evidence>
<comment type="caution">
    <text evidence="5">The sequence shown here is derived from an EMBL/GenBank/DDBJ whole genome shotgun (WGS) entry which is preliminary data.</text>
</comment>
<evidence type="ECO:0000313" key="6">
    <source>
        <dbReference type="Proteomes" id="UP001596414"/>
    </source>
</evidence>
<dbReference type="Pfam" id="PF00291">
    <property type="entry name" value="PALP"/>
    <property type="match status" value="1"/>
</dbReference>
<dbReference type="Proteomes" id="UP001596414">
    <property type="component" value="Unassembled WGS sequence"/>
</dbReference>
<dbReference type="InterPro" id="IPR036052">
    <property type="entry name" value="TrpB-like_PALP_sf"/>
</dbReference>
<sequence>METTEGFTGLRCLSCDNLADGTENHCPECGGILDPSYETDALEHAHDNLDSDSGSGLPDAILPFASEDLITLGEGGVTLVECPSLANKLDVGRVVVADEGHNPTGGVVDREFAVAVTAARMSEAETVALPTTGNGGQAAAAYAARAGLDVECFVPSRCVFANKAMINVHGGEMSVIGGRYPDAVEAFTDANEDEDWYSLAPFGTPYRHEGAKTLAYDLYTALAGVPDAVVHPTAHGLGLFGLAKGFGELTSTGTIDGEPELYAAQPEGCAPLVTAVEEGDDTPGPVEYPDTICGALEVPDPAGGQLALEGIETTAGGAVAVEDDAILDGSASLAATGVPLSATGGTAVAGTEQLADDGVFDTDDVVVLVNPTTANREADILRSHLMKQGI</sequence>
<comment type="cofactor">
    <cofactor evidence="1">
        <name>pyridoxal 5'-phosphate</name>
        <dbReference type="ChEBI" id="CHEBI:597326"/>
    </cofactor>
</comment>
<dbReference type="Gene3D" id="3.40.50.1100">
    <property type="match status" value="2"/>
</dbReference>
<proteinExistence type="predicted"/>
<keyword evidence="3" id="KW-0456">Lyase</keyword>
<evidence type="ECO:0000313" key="5">
    <source>
        <dbReference type="EMBL" id="MFC7126240.1"/>
    </source>
</evidence>
<dbReference type="RefSeq" id="WP_267635794.1">
    <property type="nucleotide sequence ID" value="NZ_JAODIY010000001.1"/>
</dbReference>
<dbReference type="InterPro" id="IPR001926">
    <property type="entry name" value="TrpB-like_PALP"/>
</dbReference>
<evidence type="ECO:0000256" key="3">
    <source>
        <dbReference type="ARBA" id="ARBA00023239"/>
    </source>
</evidence>
<accession>A0ABD5X4X2</accession>